<evidence type="ECO:0000313" key="12">
    <source>
        <dbReference type="EMBL" id="MBC8361944.1"/>
    </source>
</evidence>
<keyword evidence="5" id="KW-0949">S-adenosyl-L-methionine</keyword>
<evidence type="ECO:0000256" key="2">
    <source>
        <dbReference type="ARBA" id="ARBA00022485"/>
    </source>
</evidence>
<dbReference type="InterPro" id="IPR020612">
    <property type="entry name" value="Methylthiotransferase_CS"/>
</dbReference>
<evidence type="ECO:0000256" key="4">
    <source>
        <dbReference type="ARBA" id="ARBA00022679"/>
    </source>
</evidence>
<comment type="caution">
    <text evidence="12">The sequence shown here is derived from an EMBL/GenBank/DDBJ whole genome shotgun (WGS) entry which is preliminary data.</text>
</comment>
<dbReference type="Proteomes" id="UP000603434">
    <property type="component" value="Unassembled WGS sequence"/>
</dbReference>
<dbReference type="Pfam" id="PF04055">
    <property type="entry name" value="Radical_SAM"/>
    <property type="match status" value="1"/>
</dbReference>
<dbReference type="InterPro" id="IPR006467">
    <property type="entry name" value="MiaB-like_bact"/>
</dbReference>
<dbReference type="SMART" id="SM00729">
    <property type="entry name" value="Elp3"/>
    <property type="match status" value="1"/>
</dbReference>
<keyword evidence="3" id="KW-0963">Cytoplasm</keyword>
<dbReference type="SFLD" id="SFLDG01061">
    <property type="entry name" value="methylthiotransferase"/>
    <property type="match status" value="1"/>
</dbReference>
<dbReference type="PROSITE" id="PS51918">
    <property type="entry name" value="RADICAL_SAM"/>
    <property type="match status" value="1"/>
</dbReference>
<dbReference type="GO" id="GO:0035598">
    <property type="term" value="F:tRNA (N(6)-L-threonylcarbamoyladenosine(37)-C(2))-methylthiotransferase activity"/>
    <property type="evidence" value="ECO:0007669"/>
    <property type="project" value="TreeGrafter"/>
</dbReference>
<reference evidence="12 13" key="1">
    <citation type="submission" date="2020-08" db="EMBL/GenBank/DDBJ databases">
        <title>Bridging the membrane lipid divide: bacteria of the FCB group superphylum have the potential to synthesize archaeal ether lipids.</title>
        <authorList>
            <person name="Villanueva L."/>
            <person name="Von Meijenfeldt F.A.B."/>
            <person name="Westbye A.B."/>
            <person name="Yadav S."/>
            <person name="Hopmans E.C."/>
            <person name="Dutilh B.E."/>
            <person name="Sinninghe Damste J.S."/>
        </authorList>
    </citation>
    <scope>NUCLEOTIDE SEQUENCE [LARGE SCALE GENOMIC DNA]</scope>
    <source>
        <strain evidence="12">NIOZ-UU30</strain>
    </source>
</reference>
<keyword evidence="7" id="KW-0479">Metal-binding</keyword>
<keyword evidence="8" id="KW-0408">Iron</keyword>
<organism evidence="12 13">
    <name type="scientific">Candidatus Desulfatibia profunda</name>
    <dbReference type="NCBI Taxonomy" id="2841695"/>
    <lineage>
        <taxon>Bacteria</taxon>
        <taxon>Pseudomonadati</taxon>
        <taxon>Thermodesulfobacteriota</taxon>
        <taxon>Desulfobacteria</taxon>
        <taxon>Desulfobacterales</taxon>
        <taxon>Desulfobacterales incertae sedis</taxon>
        <taxon>Candidatus Desulfatibia</taxon>
    </lineage>
</organism>
<evidence type="ECO:0000256" key="8">
    <source>
        <dbReference type="ARBA" id="ARBA00023004"/>
    </source>
</evidence>
<evidence type="ECO:0000256" key="3">
    <source>
        <dbReference type="ARBA" id="ARBA00022490"/>
    </source>
</evidence>
<dbReference type="PROSITE" id="PS51449">
    <property type="entry name" value="MTTASE_N"/>
    <property type="match status" value="1"/>
</dbReference>
<dbReference type="Pfam" id="PF00919">
    <property type="entry name" value="UPF0004"/>
    <property type="match status" value="1"/>
</dbReference>
<evidence type="ECO:0000256" key="1">
    <source>
        <dbReference type="ARBA" id="ARBA00001966"/>
    </source>
</evidence>
<protein>
    <submittedName>
        <fullName evidence="12">tRNA (N(6)-L-threonylcarbamoyladenosine(37)-C(2))-methylthiotransferase MtaB</fullName>
    </submittedName>
</protein>
<dbReference type="NCBIfam" id="TIGR00089">
    <property type="entry name" value="MiaB/RimO family radical SAM methylthiotransferase"/>
    <property type="match status" value="1"/>
</dbReference>
<dbReference type="EMBL" id="JACNJH010000160">
    <property type="protein sequence ID" value="MBC8361944.1"/>
    <property type="molecule type" value="Genomic_DNA"/>
</dbReference>
<dbReference type="InterPro" id="IPR007197">
    <property type="entry name" value="rSAM"/>
</dbReference>
<dbReference type="InterPro" id="IPR023404">
    <property type="entry name" value="rSAM_horseshoe"/>
</dbReference>
<keyword evidence="6" id="KW-0819">tRNA processing</keyword>
<evidence type="ECO:0000256" key="9">
    <source>
        <dbReference type="ARBA" id="ARBA00023014"/>
    </source>
</evidence>
<dbReference type="NCBIfam" id="TIGR01579">
    <property type="entry name" value="MiaB-like-C"/>
    <property type="match status" value="1"/>
</dbReference>
<evidence type="ECO:0000259" key="10">
    <source>
        <dbReference type="PROSITE" id="PS51449"/>
    </source>
</evidence>
<sequence>MPNFTVTTLGCKVNQYESDAIAQSLKNAGCTLLPGKTNADVCIINTCTVTHKASMQSRQAVRQAIRNNPGAHVIVTGCYAQIEPDAIRKIKGVHAIVGHADKHRIPATIICAFQADQKDRPQTVSVCRDIALECDFQQMPVAASGSRTRIFLKIQDGCNTFCSYCIVPYARGRSRSLPLENVLEYVHTIQQAGCREVVLTGVHLGAYGLDLSPKRDLFTLLNRIQEFSTINRVRLSSIEPFELTRDIIRLVAESQRLCHHFHIPLQSGDDLVLKKMNRPCTRSFFRDLVLKIHELIPDAAIGVDILVGFPGETEAAFKNTYSLIQELPVTYLHVFPFSSRAGTPASRYSHKVSSGIIKTRCEQMRVLGSVKKSGFYKKFIGQKVEVLFESKRDSSTGYLKGLTSNYIPALANAKDDLKNTLVQVKIDKLFNNNSVIGSICK</sequence>
<accession>A0A8J6TME1</accession>
<dbReference type="PANTHER" id="PTHR11918:SF45">
    <property type="entry name" value="THREONYLCARBAMOYLADENOSINE TRNA METHYLTHIOTRANSFERASE"/>
    <property type="match status" value="1"/>
</dbReference>
<gene>
    <name evidence="12" type="primary">mtaB</name>
    <name evidence="12" type="ORF">H8E23_11145</name>
</gene>
<dbReference type="CDD" id="cd01335">
    <property type="entry name" value="Radical_SAM"/>
    <property type="match status" value="1"/>
</dbReference>
<feature type="domain" description="MTTase N-terminal" evidence="10">
    <location>
        <begin position="2"/>
        <end position="114"/>
    </location>
</feature>
<proteinExistence type="predicted"/>
<name>A0A8J6TME1_9BACT</name>
<evidence type="ECO:0000256" key="7">
    <source>
        <dbReference type="ARBA" id="ARBA00022723"/>
    </source>
</evidence>
<feature type="domain" description="Radical SAM core" evidence="11">
    <location>
        <begin position="144"/>
        <end position="376"/>
    </location>
</feature>
<evidence type="ECO:0000256" key="6">
    <source>
        <dbReference type="ARBA" id="ARBA00022694"/>
    </source>
</evidence>
<comment type="cofactor">
    <cofactor evidence="1">
        <name>[4Fe-4S] cluster</name>
        <dbReference type="ChEBI" id="CHEBI:49883"/>
    </cofactor>
</comment>
<dbReference type="InterPro" id="IPR006638">
    <property type="entry name" value="Elp3/MiaA/NifB-like_rSAM"/>
</dbReference>
<keyword evidence="2" id="KW-0004">4Fe-4S</keyword>
<dbReference type="SFLD" id="SFLDG01082">
    <property type="entry name" value="B12-binding_domain_containing"/>
    <property type="match status" value="1"/>
</dbReference>
<evidence type="ECO:0000313" key="13">
    <source>
        <dbReference type="Proteomes" id="UP000603434"/>
    </source>
</evidence>
<keyword evidence="4" id="KW-0808">Transferase</keyword>
<dbReference type="SFLD" id="SFLDS00029">
    <property type="entry name" value="Radical_SAM"/>
    <property type="match status" value="1"/>
</dbReference>
<dbReference type="Gene3D" id="3.80.30.20">
    <property type="entry name" value="tm_1862 like domain"/>
    <property type="match status" value="1"/>
</dbReference>
<dbReference type="PANTHER" id="PTHR11918">
    <property type="entry name" value="RADICAL SAM PROTEINS"/>
    <property type="match status" value="1"/>
</dbReference>
<dbReference type="InterPro" id="IPR058240">
    <property type="entry name" value="rSAM_sf"/>
</dbReference>
<keyword evidence="9" id="KW-0411">Iron-sulfur</keyword>
<dbReference type="PROSITE" id="PS01278">
    <property type="entry name" value="MTTASE_RADICAL"/>
    <property type="match status" value="1"/>
</dbReference>
<dbReference type="Gene3D" id="3.40.50.12160">
    <property type="entry name" value="Methylthiotransferase, N-terminal domain"/>
    <property type="match status" value="1"/>
</dbReference>
<dbReference type="GO" id="GO:0046872">
    <property type="term" value="F:metal ion binding"/>
    <property type="evidence" value="ECO:0007669"/>
    <property type="project" value="UniProtKB-KW"/>
</dbReference>
<dbReference type="AlphaFoldDB" id="A0A8J6TME1"/>
<dbReference type="InterPro" id="IPR038135">
    <property type="entry name" value="Methylthiotransferase_N_sf"/>
</dbReference>
<dbReference type="FunFam" id="3.40.50.12160:FF:000004">
    <property type="entry name" value="Threonylcarbamoyladenosine tRNA methylthiotransferase MtaB"/>
    <property type="match status" value="1"/>
</dbReference>
<dbReference type="InterPro" id="IPR005839">
    <property type="entry name" value="Methylthiotransferase"/>
</dbReference>
<evidence type="ECO:0000256" key="5">
    <source>
        <dbReference type="ARBA" id="ARBA00022691"/>
    </source>
</evidence>
<dbReference type="InterPro" id="IPR013848">
    <property type="entry name" value="Methylthiotransferase_N"/>
</dbReference>
<dbReference type="GO" id="GO:0051539">
    <property type="term" value="F:4 iron, 4 sulfur cluster binding"/>
    <property type="evidence" value="ECO:0007669"/>
    <property type="project" value="UniProtKB-KW"/>
</dbReference>
<evidence type="ECO:0000259" key="11">
    <source>
        <dbReference type="PROSITE" id="PS51918"/>
    </source>
</evidence>
<dbReference type="SUPFAM" id="SSF102114">
    <property type="entry name" value="Radical SAM enzymes"/>
    <property type="match status" value="1"/>
</dbReference>